<comment type="caution">
    <text evidence="2">The sequence shown here is derived from an EMBL/GenBank/DDBJ whole genome shotgun (WGS) entry which is preliminary data.</text>
</comment>
<gene>
    <name evidence="2" type="ORF">GCM10010347_66620</name>
</gene>
<keyword evidence="3" id="KW-1185">Reference proteome</keyword>
<feature type="chain" id="PRO_5046849698" description="Bacteriocin" evidence="1">
    <location>
        <begin position="30"/>
        <end position="155"/>
    </location>
</feature>
<accession>A0ABQ3F5V0</accession>
<evidence type="ECO:0000313" key="2">
    <source>
        <dbReference type="EMBL" id="GHB86366.1"/>
    </source>
</evidence>
<reference evidence="3" key="1">
    <citation type="journal article" date="2019" name="Int. J. Syst. Evol. Microbiol.">
        <title>The Global Catalogue of Microorganisms (GCM) 10K type strain sequencing project: providing services to taxonomists for standard genome sequencing and annotation.</title>
        <authorList>
            <consortium name="The Broad Institute Genomics Platform"/>
            <consortium name="The Broad Institute Genome Sequencing Center for Infectious Disease"/>
            <person name="Wu L."/>
            <person name="Ma J."/>
        </authorList>
    </citation>
    <scope>NUCLEOTIDE SEQUENCE [LARGE SCALE GENOMIC DNA]</scope>
    <source>
        <strain evidence="3">JCM 4738</strain>
    </source>
</reference>
<protein>
    <recommendedName>
        <fullName evidence="4">Bacteriocin</fullName>
    </recommendedName>
</protein>
<dbReference type="EMBL" id="BMVP01000036">
    <property type="protein sequence ID" value="GHB86366.1"/>
    <property type="molecule type" value="Genomic_DNA"/>
</dbReference>
<dbReference type="Pfam" id="PF09683">
    <property type="entry name" value="Lactococcin_972"/>
    <property type="match status" value="1"/>
</dbReference>
<dbReference type="InterPro" id="IPR006540">
    <property type="entry name" value="Lactococcin_972"/>
</dbReference>
<dbReference type="Proteomes" id="UP000642673">
    <property type="component" value="Unassembled WGS sequence"/>
</dbReference>
<evidence type="ECO:0000256" key="1">
    <source>
        <dbReference type="SAM" id="SignalP"/>
    </source>
</evidence>
<proteinExistence type="predicted"/>
<name>A0ABQ3F5V0_9ACTN</name>
<dbReference type="Gene3D" id="2.60.40.2850">
    <property type="match status" value="1"/>
</dbReference>
<evidence type="ECO:0000313" key="3">
    <source>
        <dbReference type="Proteomes" id="UP000642673"/>
    </source>
</evidence>
<dbReference type="RefSeq" id="WP_268250225.1">
    <property type="nucleotide sequence ID" value="NZ_BMVP01000036.1"/>
</dbReference>
<organism evidence="2 3">
    <name type="scientific">Streptomyces cirratus</name>
    <dbReference type="NCBI Taxonomy" id="68187"/>
    <lineage>
        <taxon>Bacteria</taxon>
        <taxon>Bacillati</taxon>
        <taxon>Actinomycetota</taxon>
        <taxon>Actinomycetes</taxon>
        <taxon>Kitasatosporales</taxon>
        <taxon>Streptomycetaceae</taxon>
        <taxon>Streptomyces</taxon>
    </lineage>
</organism>
<sequence length="155" mass="15614">MKKPGKITLAAVSILTAAGALVSAGPATAATPAAPQFQVFTAAEGATPPAALIGPHGEKPTKWGVASFNVSTAPKSGIAGIAAQSVGGGTWNYGTTAQWNGKRCYSNYIHPTKKHSASVAFAGGVDKDISEADIWATAGITAGAAYTCNAYWGLY</sequence>
<evidence type="ECO:0008006" key="4">
    <source>
        <dbReference type="Google" id="ProtNLM"/>
    </source>
</evidence>
<dbReference type="NCBIfam" id="TIGR01653">
    <property type="entry name" value="lactococcin_972"/>
    <property type="match status" value="1"/>
</dbReference>
<feature type="signal peptide" evidence="1">
    <location>
        <begin position="1"/>
        <end position="29"/>
    </location>
</feature>
<keyword evidence="1" id="KW-0732">Signal</keyword>